<dbReference type="VEuPathDB" id="FungiDB:F9C07_11827"/>
<evidence type="ECO:0000313" key="1">
    <source>
        <dbReference type="EMBL" id="QRD94461.1"/>
    </source>
</evidence>
<proteinExistence type="predicted"/>
<dbReference type="Proteomes" id="UP000596276">
    <property type="component" value="Chromosome 6"/>
</dbReference>
<gene>
    <name evidence="1" type="ORF">F9C07_11827</name>
</gene>
<dbReference type="EMBL" id="CP044623">
    <property type="protein sequence ID" value="QRD94461.1"/>
    <property type="molecule type" value="Genomic_DNA"/>
</dbReference>
<evidence type="ECO:0000313" key="2">
    <source>
        <dbReference type="Proteomes" id="UP000596276"/>
    </source>
</evidence>
<name>A0A7U2N2R5_ASPFN</name>
<reference evidence="2" key="1">
    <citation type="journal article" date="2021" name="G3 (Bethesda)">
        <title>Chromosome assembled and annotated genome sequence of Aspergillus flavus NRRL 3357.</title>
        <authorList>
            <person name="Skerker J.M."/>
            <person name="Pianalto K.M."/>
            <person name="Mondo S.J."/>
            <person name="Yang K."/>
            <person name="Arkin A.P."/>
            <person name="Keller N.P."/>
            <person name="Grigoriev I.V."/>
            <person name="Louise Glass N.L."/>
        </authorList>
    </citation>
    <scope>NUCLEOTIDE SEQUENCE [LARGE SCALE GENOMIC DNA]</scope>
    <source>
        <strain evidence="2">ATCC 200026 / FGSC A1120 / IAM 13836 / NRRL 3357 / JCM 12722 / SRRC 167</strain>
    </source>
</reference>
<protein>
    <submittedName>
        <fullName evidence="1">Uncharacterized protein</fullName>
    </submittedName>
</protein>
<sequence length="61" mass="6809">MGLVGQSEPVLMSHSRSFLLANDGGGNHSGQFESTLFSLYPPYCRLISTLHFYGHEEEIHL</sequence>
<keyword evidence="2" id="KW-1185">Reference proteome</keyword>
<dbReference type="AlphaFoldDB" id="A0A7U2N2R5"/>
<accession>A0A7U2N2R5</accession>
<organism evidence="1 2">
    <name type="scientific">Aspergillus flavus (strain ATCC 200026 / FGSC A1120 / IAM 13836 / NRRL 3357 / JCM 12722 / SRRC 167)</name>
    <dbReference type="NCBI Taxonomy" id="332952"/>
    <lineage>
        <taxon>Eukaryota</taxon>
        <taxon>Fungi</taxon>
        <taxon>Dikarya</taxon>
        <taxon>Ascomycota</taxon>
        <taxon>Pezizomycotina</taxon>
        <taxon>Eurotiomycetes</taxon>
        <taxon>Eurotiomycetidae</taxon>
        <taxon>Eurotiales</taxon>
        <taxon>Aspergillaceae</taxon>
        <taxon>Aspergillus</taxon>
        <taxon>Aspergillus subgen. Circumdati</taxon>
    </lineage>
</organism>